<sequence length="212" mass="23358">MNYFSETLKKYFLIPVVSIESLDKIAPLTQTLQAAGIKFLEITYRNKNASEALKILQNNNFNMIIGAGTIRTLAQAEEAIKYGAKFLVSPGFNKEIIHFAAKRNIPFVPGVDSTLSIELANSEGISLLKFFPAEISGGIKWLKSIKGPYHEIKFIPTGGITLENLDLYVKLTNVAGIGGSFLAPKRLILEDNWDEIALICTKAIKIVELARG</sequence>
<dbReference type="PANTHER" id="PTHR30246:SF1">
    <property type="entry name" value="2-DEHYDRO-3-DEOXY-6-PHOSPHOGALACTONATE ALDOLASE-RELATED"/>
    <property type="match status" value="1"/>
</dbReference>
<organism evidence="6 7">
    <name type="scientific">Promethearchaeum syntrophicum</name>
    <dbReference type="NCBI Taxonomy" id="2594042"/>
    <lineage>
        <taxon>Archaea</taxon>
        <taxon>Promethearchaeati</taxon>
        <taxon>Promethearchaeota</taxon>
        <taxon>Promethearchaeia</taxon>
        <taxon>Promethearchaeales</taxon>
        <taxon>Promethearchaeaceae</taxon>
        <taxon>Promethearchaeum</taxon>
    </lineage>
</organism>
<dbReference type="AlphaFoldDB" id="A0A5B9DFB6"/>
<comment type="pathway">
    <text evidence="1">Carbohydrate acid metabolism.</text>
</comment>
<evidence type="ECO:0000256" key="2">
    <source>
        <dbReference type="ARBA" id="ARBA00006906"/>
    </source>
</evidence>
<comment type="similarity">
    <text evidence="2">Belongs to the KHG/KDPG aldolase family.</text>
</comment>
<dbReference type="InterPro" id="IPR031338">
    <property type="entry name" value="KDPG/KHG_AS_2"/>
</dbReference>
<dbReference type="PROSITE" id="PS00160">
    <property type="entry name" value="ALDOLASE_KDPG_KHG_2"/>
    <property type="match status" value="1"/>
</dbReference>
<dbReference type="NCBIfam" id="TIGR01182">
    <property type="entry name" value="eda"/>
    <property type="match status" value="1"/>
</dbReference>
<dbReference type="CDD" id="cd00452">
    <property type="entry name" value="KDPG_aldolase"/>
    <property type="match status" value="1"/>
</dbReference>
<dbReference type="InterPro" id="IPR013785">
    <property type="entry name" value="Aldolase_TIM"/>
</dbReference>
<evidence type="ECO:0000256" key="1">
    <source>
        <dbReference type="ARBA" id="ARBA00004761"/>
    </source>
</evidence>
<dbReference type="KEGG" id="psyt:DSAG12_03327"/>
<reference evidence="6 7" key="1">
    <citation type="journal article" date="2020" name="Nature">
        <title>Isolation of an archaeon at the prokaryote-eukaryote interface.</title>
        <authorList>
            <person name="Imachi H."/>
            <person name="Nobu M.K."/>
            <person name="Nakahara N."/>
            <person name="Morono Y."/>
            <person name="Ogawara M."/>
            <person name="Takaki Y."/>
            <person name="Takano Y."/>
            <person name="Uematsu K."/>
            <person name="Ikuta T."/>
            <person name="Ito M."/>
            <person name="Matsui Y."/>
            <person name="Miyazaki M."/>
            <person name="Murata K."/>
            <person name="Saito Y."/>
            <person name="Sakai S."/>
            <person name="Song C."/>
            <person name="Tasumi E."/>
            <person name="Yamanaka Y."/>
            <person name="Yamaguchi T."/>
            <person name="Kamagata Y."/>
            <person name="Tamaki H."/>
            <person name="Takai K."/>
        </authorList>
    </citation>
    <scope>NUCLEOTIDE SEQUENCE [LARGE SCALE GENOMIC DNA]</scope>
    <source>
        <strain evidence="6 7">MK-D1</strain>
    </source>
</reference>
<evidence type="ECO:0000313" key="7">
    <source>
        <dbReference type="Proteomes" id="UP000321408"/>
    </source>
</evidence>
<dbReference type="OrthoDB" id="184672at2157"/>
<dbReference type="PANTHER" id="PTHR30246">
    <property type="entry name" value="2-KETO-3-DEOXY-6-PHOSPHOGLUCONATE ALDOLASE"/>
    <property type="match status" value="1"/>
</dbReference>
<evidence type="ECO:0000256" key="3">
    <source>
        <dbReference type="ARBA" id="ARBA00011233"/>
    </source>
</evidence>
<dbReference type="EMBL" id="CP042905">
    <property type="protein sequence ID" value="QEE17490.1"/>
    <property type="molecule type" value="Genomic_DNA"/>
</dbReference>
<evidence type="ECO:0000256" key="4">
    <source>
        <dbReference type="ARBA" id="ARBA00023239"/>
    </source>
</evidence>
<evidence type="ECO:0000256" key="5">
    <source>
        <dbReference type="ARBA" id="ARBA00023277"/>
    </source>
</evidence>
<gene>
    <name evidence="6" type="ORF">DSAG12_03327</name>
</gene>
<dbReference type="GO" id="GO:0016829">
    <property type="term" value="F:lyase activity"/>
    <property type="evidence" value="ECO:0007669"/>
    <property type="project" value="UniProtKB-KW"/>
</dbReference>
<dbReference type="GeneID" id="41331294"/>
<evidence type="ECO:0000313" key="6">
    <source>
        <dbReference type="EMBL" id="QEE17490.1"/>
    </source>
</evidence>
<dbReference type="Gene3D" id="3.20.20.70">
    <property type="entry name" value="Aldolase class I"/>
    <property type="match status" value="1"/>
</dbReference>
<name>A0A5B9DFB6_9ARCH</name>
<comment type="subunit">
    <text evidence="3">Homotrimer.</text>
</comment>
<keyword evidence="4" id="KW-0456">Lyase</keyword>
<dbReference type="InterPro" id="IPR000887">
    <property type="entry name" value="Aldlse_KDPG_KHG"/>
</dbReference>
<keyword evidence="7" id="KW-1185">Reference proteome</keyword>
<dbReference type="RefSeq" id="WP_162306796.1">
    <property type="nucleotide sequence ID" value="NZ_CP042905.2"/>
</dbReference>
<dbReference type="SUPFAM" id="SSF51569">
    <property type="entry name" value="Aldolase"/>
    <property type="match status" value="1"/>
</dbReference>
<accession>A0A5B9DFB6</accession>
<dbReference type="Proteomes" id="UP000321408">
    <property type="component" value="Chromosome"/>
</dbReference>
<protein>
    <submittedName>
        <fullName evidence="6">Bifunctional 4-hydroxy-2-oxoglutarate aldolase/2-dehydro-3-deoxy-phosphogluconate aldolase</fullName>
    </submittedName>
</protein>
<dbReference type="Pfam" id="PF01081">
    <property type="entry name" value="Aldolase"/>
    <property type="match status" value="1"/>
</dbReference>
<reference evidence="6 7" key="2">
    <citation type="journal article" date="2024" name="Int. J. Syst. Evol. Microbiol.">
        <title>Promethearchaeum syntrophicum gen. nov., sp. nov., an anaerobic, obligately syntrophic archaeon, the first isolate of the lineage 'Asgard' archaea, and proposal of the new archaeal phylum Promethearchaeota phyl. nov. and kingdom Promethearchaeati regn. nov.</title>
        <authorList>
            <person name="Imachi H."/>
            <person name="Nobu M.K."/>
            <person name="Kato S."/>
            <person name="Takaki Y."/>
            <person name="Miyazaki M."/>
            <person name="Miyata M."/>
            <person name="Ogawara M."/>
            <person name="Saito Y."/>
            <person name="Sakai S."/>
            <person name="Tahara Y.O."/>
            <person name="Takano Y."/>
            <person name="Tasumi E."/>
            <person name="Uematsu K."/>
            <person name="Yoshimura T."/>
            <person name="Itoh T."/>
            <person name="Ohkuma M."/>
            <person name="Takai K."/>
        </authorList>
    </citation>
    <scope>NUCLEOTIDE SEQUENCE [LARGE SCALE GENOMIC DNA]</scope>
    <source>
        <strain evidence="6 7">MK-D1</strain>
    </source>
</reference>
<proteinExistence type="inferred from homology"/>
<keyword evidence="5" id="KW-0119">Carbohydrate metabolism</keyword>